<dbReference type="EMBL" id="CP144546">
    <property type="protein sequence ID" value="WVW85396.1"/>
    <property type="molecule type" value="Genomic_DNA"/>
</dbReference>
<dbReference type="KEGG" id="kbi:30211224"/>
<dbReference type="GeneID" id="30211224"/>
<evidence type="ECO:0000313" key="3">
    <source>
        <dbReference type="EMBL" id="WVW85396.1"/>
    </source>
</evidence>
<reference evidence="3" key="2">
    <citation type="submission" date="2013-07" db="EMBL/GenBank/DDBJ databases">
        <authorList>
            <consortium name="The Broad Institute Genome Sequencing Platform"/>
            <person name="Cuomo C."/>
            <person name="Litvintseva A."/>
            <person name="Chen Y."/>
            <person name="Heitman J."/>
            <person name="Sun S."/>
            <person name="Springer D."/>
            <person name="Dromer F."/>
            <person name="Young S.K."/>
            <person name="Zeng Q."/>
            <person name="Gargeya S."/>
            <person name="Fitzgerald M."/>
            <person name="Abouelleil A."/>
            <person name="Alvarado L."/>
            <person name="Berlin A.M."/>
            <person name="Chapman S.B."/>
            <person name="Dewar J."/>
            <person name="Goldberg J."/>
            <person name="Griggs A."/>
            <person name="Gujja S."/>
            <person name="Hansen M."/>
            <person name="Howarth C."/>
            <person name="Imamovic A."/>
            <person name="Larimer J."/>
            <person name="McCowan C."/>
            <person name="Murphy C."/>
            <person name="Pearson M."/>
            <person name="Priest M."/>
            <person name="Roberts A."/>
            <person name="Saif S."/>
            <person name="Shea T."/>
            <person name="Sykes S."/>
            <person name="Wortman J."/>
            <person name="Nusbaum C."/>
            <person name="Birren B."/>
        </authorList>
    </citation>
    <scope>NUCLEOTIDE SEQUENCE</scope>
    <source>
        <strain evidence="3">CBS 10118</strain>
    </source>
</reference>
<dbReference type="STRING" id="1296100.A0A1B9FYL0"/>
<dbReference type="Proteomes" id="UP000092730">
    <property type="component" value="Chromosome 6"/>
</dbReference>
<reference evidence="3" key="4">
    <citation type="submission" date="2024-02" db="EMBL/GenBank/DDBJ databases">
        <title>Comparative genomics of Cryptococcus and Kwoniella reveals pathogenesis evolution and contrasting modes of karyotype evolution via chromosome fusion or intercentromeric recombination.</title>
        <authorList>
            <person name="Coelho M.A."/>
            <person name="David-Palma M."/>
            <person name="Shea T."/>
            <person name="Bowers K."/>
            <person name="McGinley-Smith S."/>
            <person name="Mohammad A.W."/>
            <person name="Gnirke A."/>
            <person name="Yurkov A.M."/>
            <person name="Nowrousian M."/>
            <person name="Sun S."/>
            <person name="Cuomo C.A."/>
            <person name="Heitman J."/>
        </authorList>
    </citation>
    <scope>NUCLEOTIDE SEQUENCE</scope>
    <source>
        <strain evidence="3">CBS 10118</strain>
    </source>
</reference>
<dbReference type="EMBL" id="KI894023">
    <property type="protein sequence ID" value="OCF23841.1"/>
    <property type="molecule type" value="Genomic_DNA"/>
</dbReference>
<dbReference type="OrthoDB" id="2507647at2759"/>
<dbReference type="AlphaFoldDB" id="A0A1B9FYL0"/>
<keyword evidence="4" id="KW-1185">Reference proteome</keyword>
<feature type="compositionally biased region" description="Basic and acidic residues" evidence="1">
    <location>
        <begin position="69"/>
        <end position="82"/>
    </location>
</feature>
<protein>
    <submittedName>
        <fullName evidence="2">Uncharacterized protein</fullName>
    </submittedName>
</protein>
<feature type="region of interest" description="Disordered" evidence="1">
    <location>
        <begin position="1"/>
        <end position="175"/>
    </location>
</feature>
<name>A0A1B9FYL0_9TREE</name>
<accession>A0A1B9FYL0</accession>
<proteinExistence type="predicted"/>
<dbReference type="VEuPathDB" id="FungiDB:I302_06825"/>
<feature type="region of interest" description="Disordered" evidence="1">
    <location>
        <begin position="407"/>
        <end position="449"/>
    </location>
</feature>
<gene>
    <name evidence="2" type="ORF">I302_06825</name>
    <name evidence="3" type="ORF">I302_107434</name>
</gene>
<evidence type="ECO:0000256" key="1">
    <source>
        <dbReference type="SAM" id="MobiDB-lite"/>
    </source>
</evidence>
<feature type="compositionally biased region" description="Pro residues" evidence="1">
    <location>
        <begin position="147"/>
        <end position="157"/>
    </location>
</feature>
<organism evidence="2">
    <name type="scientific">Kwoniella bestiolae CBS 10118</name>
    <dbReference type="NCBI Taxonomy" id="1296100"/>
    <lineage>
        <taxon>Eukaryota</taxon>
        <taxon>Fungi</taxon>
        <taxon>Dikarya</taxon>
        <taxon>Basidiomycota</taxon>
        <taxon>Agaricomycotina</taxon>
        <taxon>Tremellomycetes</taxon>
        <taxon>Tremellales</taxon>
        <taxon>Cryptococcaceae</taxon>
        <taxon>Kwoniella</taxon>
    </lineage>
</organism>
<evidence type="ECO:0000313" key="4">
    <source>
        <dbReference type="Proteomes" id="UP000092730"/>
    </source>
</evidence>
<feature type="compositionally biased region" description="Acidic residues" evidence="1">
    <location>
        <begin position="127"/>
        <end position="137"/>
    </location>
</feature>
<dbReference type="RefSeq" id="XP_019044911.1">
    <property type="nucleotide sequence ID" value="XM_019193434.1"/>
</dbReference>
<evidence type="ECO:0000313" key="2">
    <source>
        <dbReference type="EMBL" id="OCF23841.1"/>
    </source>
</evidence>
<reference evidence="2" key="1">
    <citation type="submission" date="2013-07" db="EMBL/GenBank/DDBJ databases">
        <title>The Genome Sequence of Cryptococcus bestiolae CBS10118.</title>
        <authorList>
            <consortium name="The Broad Institute Genome Sequencing Platform"/>
            <person name="Cuomo C."/>
            <person name="Litvintseva A."/>
            <person name="Chen Y."/>
            <person name="Heitman J."/>
            <person name="Sun S."/>
            <person name="Springer D."/>
            <person name="Dromer F."/>
            <person name="Young S.K."/>
            <person name="Zeng Q."/>
            <person name="Gargeya S."/>
            <person name="Fitzgerald M."/>
            <person name="Abouelleil A."/>
            <person name="Alvarado L."/>
            <person name="Berlin A.M."/>
            <person name="Chapman S.B."/>
            <person name="Dewar J."/>
            <person name="Goldberg J."/>
            <person name="Griggs A."/>
            <person name="Gujja S."/>
            <person name="Hansen M."/>
            <person name="Howarth C."/>
            <person name="Imamovic A."/>
            <person name="Larimer J."/>
            <person name="McCowan C."/>
            <person name="Murphy C."/>
            <person name="Pearson M."/>
            <person name="Priest M."/>
            <person name="Roberts A."/>
            <person name="Saif S."/>
            <person name="Shea T."/>
            <person name="Sykes S."/>
            <person name="Wortman J."/>
            <person name="Nusbaum C."/>
            <person name="Birren B."/>
        </authorList>
    </citation>
    <scope>NUCLEOTIDE SEQUENCE [LARGE SCALE GENOMIC DNA]</scope>
    <source>
        <strain evidence="2">CBS 10118</strain>
    </source>
</reference>
<feature type="compositionally biased region" description="Basic residues" evidence="1">
    <location>
        <begin position="427"/>
        <end position="439"/>
    </location>
</feature>
<reference evidence="2" key="3">
    <citation type="submission" date="2014-01" db="EMBL/GenBank/DDBJ databases">
        <title>Evolution of pathogenesis and genome organization in the Tremellales.</title>
        <authorList>
            <person name="Cuomo C."/>
            <person name="Litvintseva A."/>
            <person name="Heitman J."/>
            <person name="Chen Y."/>
            <person name="Sun S."/>
            <person name="Springer D."/>
            <person name="Dromer F."/>
            <person name="Young S."/>
            <person name="Zeng Q."/>
            <person name="Chapman S."/>
            <person name="Gujja S."/>
            <person name="Saif S."/>
            <person name="Birren B."/>
        </authorList>
    </citation>
    <scope>NUCLEOTIDE SEQUENCE</scope>
    <source>
        <strain evidence="2">CBS 10118</strain>
    </source>
</reference>
<sequence length="484" mass="53218">MSVASDLESLFGSPTPSIPSSPDYRPRPRSLRESPLSSPPADPPSVRTHNNRGVSFVDAPESGPSTRRRNLDESLNIRRGDQRGLSQILQERRRGSAGAGGSRNDNQLPVAQARARAPAPGRRESIVEVEDDSDDDIVFTGENLNPNPNPVVPPPRPGGRERREGNGRAPSPGRFRRMMDEIDDLLFQRGAAHDAIINDQDDERRRQILSPPVAAPIPPRRIALGGGGLFRRNQAPAQNDEEEYHPAMRYIPPGPGFYAHGEPGMEEMALRFNFRGLGGLAGGLVIGGGGGGMIRQQQEDVQTILSKINPQPYPKSLITKGFTNDFDMDSIVSKEPIELDDEGNIITRKAKHKKEHLVCSQCNLPLLVSSSYTSPKDKIWVLRCGHMLDECCLDKLQTPITQRELSSVIRQEEAKTGTLDGDGTPEKKRRRKNASRKAKKVEPPRPDEYAFKCPVVGCGREHRSVNVEGGWRAKDGEGALPAYA</sequence>
<feature type="compositionally biased region" description="Basic and acidic residues" evidence="1">
    <location>
        <begin position="440"/>
        <end position="449"/>
    </location>
</feature>